<dbReference type="InterPro" id="IPR044925">
    <property type="entry name" value="His-Me_finger_sf"/>
</dbReference>
<keyword evidence="5" id="KW-1185">Reference proteome</keyword>
<organism evidence="4 5">
    <name type="scientific">Ilyobacter polytropus (strain ATCC 51220 / DSM 2926 / LMG 16218 / CuHBu1)</name>
    <dbReference type="NCBI Taxonomy" id="572544"/>
    <lineage>
        <taxon>Bacteria</taxon>
        <taxon>Fusobacteriati</taxon>
        <taxon>Fusobacteriota</taxon>
        <taxon>Fusobacteriia</taxon>
        <taxon>Fusobacteriales</taxon>
        <taxon>Fusobacteriaceae</taxon>
        <taxon>Ilyobacter</taxon>
    </lineage>
</organism>
<dbReference type="Proteomes" id="UP000006875">
    <property type="component" value="Chromosome"/>
</dbReference>
<dbReference type="GO" id="GO:0016787">
    <property type="term" value="F:hydrolase activity"/>
    <property type="evidence" value="ECO:0007669"/>
    <property type="project" value="UniProtKB-KW"/>
</dbReference>
<evidence type="ECO:0000256" key="1">
    <source>
        <dbReference type="ARBA" id="ARBA00022722"/>
    </source>
</evidence>
<feature type="region of interest" description="Disordered" evidence="3">
    <location>
        <begin position="137"/>
        <end position="169"/>
    </location>
</feature>
<dbReference type="EMBL" id="CP002281">
    <property type="protein sequence ID" value="ADO81855.1"/>
    <property type="molecule type" value="Genomic_DNA"/>
</dbReference>
<protein>
    <submittedName>
        <fullName evidence="4">Endonuclease I</fullName>
    </submittedName>
</protein>
<dbReference type="InterPro" id="IPR007346">
    <property type="entry name" value="Endonuclease-I"/>
</dbReference>
<dbReference type="KEGG" id="ipo:Ilyop_0065"/>
<dbReference type="SUPFAM" id="SSF54060">
    <property type="entry name" value="His-Me finger endonucleases"/>
    <property type="match status" value="1"/>
</dbReference>
<dbReference type="RefSeq" id="WP_013386526.1">
    <property type="nucleotide sequence ID" value="NC_014632.1"/>
</dbReference>
<keyword evidence="1" id="KW-0540">Nuclease</keyword>
<evidence type="ECO:0000313" key="5">
    <source>
        <dbReference type="Proteomes" id="UP000006875"/>
    </source>
</evidence>
<proteinExistence type="predicted"/>
<dbReference type="STRING" id="572544.Ilyop_0065"/>
<dbReference type="PROSITE" id="PS51257">
    <property type="entry name" value="PROKAR_LIPOPROTEIN"/>
    <property type="match status" value="1"/>
</dbReference>
<keyword evidence="4" id="KW-0255">Endonuclease</keyword>
<dbReference type="Pfam" id="PF04231">
    <property type="entry name" value="Endonuclease_1"/>
    <property type="match status" value="1"/>
</dbReference>
<accession>E3H696</accession>
<dbReference type="PANTHER" id="PTHR33607">
    <property type="entry name" value="ENDONUCLEASE-1"/>
    <property type="match status" value="1"/>
</dbReference>
<keyword evidence="2" id="KW-0378">Hydrolase</keyword>
<dbReference type="OrthoDB" id="9770276at2"/>
<evidence type="ECO:0000313" key="4">
    <source>
        <dbReference type="EMBL" id="ADO81855.1"/>
    </source>
</evidence>
<dbReference type="PANTHER" id="PTHR33607:SF2">
    <property type="entry name" value="ENDONUCLEASE-1"/>
    <property type="match status" value="1"/>
</dbReference>
<feature type="compositionally biased region" description="Basic and acidic residues" evidence="3">
    <location>
        <begin position="147"/>
        <end position="169"/>
    </location>
</feature>
<dbReference type="GO" id="GO:0004519">
    <property type="term" value="F:endonuclease activity"/>
    <property type="evidence" value="ECO:0007669"/>
    <property type="project" value="UniProtKB-KW"/>
</dbReference>
<evidence type="ECO:0000256" key="2">
    <source>
        <dbReference type="ARBA" id="ARBA00022801"/>
    </source>
</evidence>
<dbReference type="HOGENOM" id="CLU_019348_0_0_0"/>
<name>E3H696_ILYPC</name>
<reference evidence="4 5" key="1">
    <citation type="journal article" date="2010" name="Stand. Genomic Sci.">
        <title>Complete genome sequence of Ilyobacter polytropus type strain (CuHbu1).</title>
        <authorList>
            <person name="Sikorski J."/>
            <person name="Chertkov O."/>
            <person name="Lapidus A."/>
            <person name="Nolan M."/>
            <person name="Lucas S."/>
            <person name="Del Rio T.G."/>
            <person name="Tice H."/>
            <person name="Cheng J.F."/>
            <person name="Tapia R."/>
            <person name="Han C."/>
            <person name="Goodwin L."/>
            <person name="Pitluck S."/>
            <person name="Liolios K."/>
            <person name="Ivanova N."/>
            <person name="Mavromatis K."/>
            <person name="Mikhailova N."/>
            <person name="Pati A."/>
            <person name="Chen A."/>
            <person name="Palaniappan K."/>
            <person name="Land M."/>
            <person name="Hauser L."/>
            <person name="Chang Y.J."/>
            <person name="Jeffries C.D."/>
            <person name="Brambilla E."/>
            <person name="Yasawong M."/>
            <person name="Rohde M."/>
            <person name="Pukall R."/>
            <person name="Spring S."/>
            <person name="Goker M."/>
            <person name="Woyke T."/>
            <person name="Bristow J."/>
            <person name="Eisen J.A."/>
            <person name="Markowitz V."/>
            <person name="Hugenholtz P."/>
            <person name="Kyrpides N.C."/>
            <person name="Klenk H.P."/>
        </authorList>
    </citation>
    <scope>NUCLEOTIDE SEQUENCE [LARGE SCALE GENOMIC DNA]</scope>
    <source>
        <strain evidence="5">ATCC 51220 / DSM 2926 / LMG 16218 / CuHBu1</strain>
    </source>
</reference>
<dbReference type="eggNOG" id="COG2356">
    <property type="taxonomic scope" value="Bacteria"/>
</dbReference>
<evidence type="ECO:0000256" key="3">
    <source>
        <dbReference type="SAM" id="MobiDB-lite"/>
    </source>
</evidence>
<sequence>MKKILSILLLSLFLLSCEKKSQEKVINKIASTNDKYYTKVNGKTGEELKKTLNKIITENHKKLTYKKAYNALEFTDEDPNNPENIILFYTGRSQAKKLRSQFDYKNGWNREHVWPKSKGFKSQSSNYAYTDLHHLRPTDTTVNSSKGNKDLDDGGKNVKEAKGTKSDYDSWEPRDEIKGDVARMMFYMAVRYEGLGDKYDDYDLELVDYTGTESSKEDFDGRYGKLSTLLEWHALDPVDDRERLRHERVYEIQKNRNPFIDNPEWVGYIWPEN</sequence>
<dbReference type="AlphaFoldDB" id="E3H696"/>
<gene>
    <name evidence="4" type="ordered locus">Ilyop_0065</name>
</gene>